<evidence type="ECO:0000259" key="1">
    <source>
        <dbReference type="Pfam" id="PF06983"/>
    </source>
</evidence>
<dbReference type="Gene3D" id="3.10.180.10">
    <property type="entry name" value="2,3-Dihydroxybiphenyl 1,2-Dioxygenase, domain 1"/>
    <property type="match status" value="1"/>
</dbReference>
<organism evidence="2 3">
    <name type="scientific">Fimbriimonas ginsengisoli Gsoil 348</name>
    <dbReference type="NCBI Taxonomy" id="661478"/>
    <lineage>
        <taxon>Bacteria</taxon>
        <taxon>Bacillati</taxon>
        <taxon>Armatimonadota</taxon>
        <taxon>Fimbriimonadia</taxon>
        <taxon>Fimbriimonadales</taxon>
        <taxon>Fimbriimonadaceae</taxon>
        <taxon>Fimbriimonas</taxon>
    </lineage>
</organism>
<dbReference type="eggNOG" id="COG2764">
    <property type="taxonomic scope" value="Bacteria"/>
</dbReference>
<evidence type="ECO:0000313" key="2">
    <source>
        <dbReference type="EMBL" id="AIE85924.1"/>
    </source>
</evidence>
<dbReference type="InterPro" id="IPR028973">
    <property type="entry name" value="PhnB-like"/>
</dbReference>
<gene>
    <name evidence="2" type="ORF">OP10G_2556</name>
</gene>
<proteinExistence type="predicted"/>
<dbReference type="PANTHER" id="PTHR33990">
    <property type="entry name" value="PROTEIN YJDN-RELATED"/>
    <property type="match status" value="1"/>
</dbReference>
<evidence type="ECO:0000313" key="3">
    <source>
        <dbReference type="Proteomes" id="UP000027982"/>
    </source>
</evidence>
<dbReference type="AlphaFoldDB" id="A0A068NWE1"/>
<sequence>MSTITKTSVLQPIPYLSFNGNCEEAVQFYADVLGGTIRVMMKGSEIPDSAMKCAEFDDKVMNAQIELPGGALLYAGDCPPHVPYEGIKGVNLTLNFDTVEEAESVFNRLAEGGQVFMPFGPTFWAEKFGMATDKYGVGWIVNGVLLG</sequence>
<protein>
    <submittedName>
        <fullName evidence="2">PhnB protein</fullName>
    </submittedName>
</protein>
<keyword evidence="3" id="KW-1185">Reference proteome</keyword>
<dbReference type="RefSeq" id="WP_025225522.1">
    <property type="nucleotide sequence ID" value="NZ_CP007139.1"/>
</dbReference>
<dbReference type="SUPFAM" id="SSF54593">
    <property type="entry name" value="Glyoxalase/Bleomycin resistance protein/Dihydroxybiphenyl dioxygenase"/>
    <property type="match status" value="1"/>
</dbReference>
<dbReference type="EMBL" id="CP007139">
    <property type="protein sequence ID" value="AIE85924.1"/>
    <property type="molecule type" value="Genomic_DNA"/>
</dbReference>
<dbReference type="KEGG" id="fgi:OP10G_2556"/>
<dbReference type="Pfam" id="PF06983">
    <property type="entry name" value="3-dmu-9_3-mt"/>
    <property type="match status" value="1"/>
</dbReference>
<dbReference type="Proteomes" id="UP000027982">
    <property type="component" value="Chromosome"/>
</dbReference>
<reference evidence="2 3" key="1">
    <citation type="journal article" date="2014" name="PLoS ONE">
        <title>The first complete genome sequence of the class fimbriimonadia in the phylum armatimonadetes.</title>
        <authorList>
            <person name="Hu Z.Y."/>
            <person name="Wang Y.Z."/>
            <person name="Im W.T."/>
            <person name="Wang S.Y."/>
            <person name="Zhao G.P."/>
            <person name="Zheng H.J."/>
            <person name="Quan Z.X."/>
        </authorList>
    </citation>
    <scope>NUCLEOTIDE SEQUENCE [LARGE SCALE GENOMIC DNA]</scope>
    <source>
        <strain evidence="2">Gsoil 348</strain>
    </source>
</reference>
<dbReference type="PANTHER" id="PTHR33990:SF1">
    <property type="entry name" value="PROTEIN YJDN"/>
    <property type="match status" value="1"/>
</dbReference>
<dbReference type="HOGENOM" id="CLU_046006_17_1_0"/>
<name>A0A068NWE1_FIMGI</name>
<dbReference type="CDD" id="cd06588">
    <property type="entry name" value="PhnB_like"/>
    <property type="match status" value="1"/>
</dbReference>
<dbReference type="InterPro" id="IPR029068">
    <property type="entry name" value="Glyas_Bleomycin-R_OHBP_Dase"/>
</dbReference>
<feature type="domain" description="PhnB-like" evidence="1">
    <location>
        <begin position="13"/>
        <end position="141"/>
    </location>
</feature>
<dbReference type="STRING" id="661478.OP10G_2556"/>
<accession>A0A068NWE1</accession>
<dbReference type="OrthoDB" id="9806473at2"/>